<sequence>MATLTWNTSFVRSLKNRVQRINENLQQWALAVEKLVRKAYRSVPALIEGNLVQTFIDGIRELEVRAGVRLRHHETLRAPWPMHWRWKPCGRIIVPIASGRLQQIQFATATKDTALGAMAVGKRAIFDPAALSKP</sequence>
<name>A0A8S3XIV7_PARAO</name>
<feature type="coiled-coil region" evidence="1">
    <location>
        <begin position="11"/>
        <end position="38"/>
    </location>
</feature>
<proteinExistence type="predicted"/>
<dbReference type="Proteomes" id="UP000691718">
    <property type="component" value="Unassembled WGS sequence"/>
</dbReference>
<accession>A0A8S3XIV7</accession>
<evidence type="ECO:0000313" key="2">
    <source>
        <dbReference type="EMBL" id="CAG5023324.1"/>
    </source>
</evidence>
<dbReference type="EMBL" id="CAJQZP010001153">
    <property type="protein sequence ID" value="CAG5023324.1"/>
    <property type="molecule type" value="Genomic_DNA"/>
</dbReference>
<dbReference type="OrthoDB" id="10480776at2759"/>
<gene>
    <name evidence="2" type="ORF">PAPOLLO_LOCUS17916</name>
</gene>
<dbReference type="AlphaFoldDB" id="A0A8S3XIV7"/>
<protein>
    <submittedName>
        <fullName evidence="2">(apollo) hypothetical protein</fullName>
    </submittedName>
</protein>
<organism evidence="2 3">
    <name type="scientific">Parnassius apollo</name>
    <name type="common">Apollo butterfly</name>
    <name type="synonym">Papilio apollo</name>
    <dbReference type="NCBI Taxonomy" id="110799"/>
    <lineage>
        <taxon>Eukaryota</taxon>
        <taxon>Metazoa</taxon>
        <taxon>Ecdysozoa</taxon>
        <taxon>Arthropoda</taxon>
        <taxon>Hexapoda</taxon>
        <taxon>Insecta</taxon>
        <taxon>Pterygota</taxon>
        <taxon>Neoptera</taxon>
        <taxon>Endopterygota</taxon>
        <taxon>Lepidoptera</taxon>
        <taxon>Glossata</taxon>
        <taxon>Ditrysia</taxon>
        <taxon>Papilionoidea</taxon>
        <taxon>Papilionidae</taxon>
        <taxon>Parnassiinae</taxon>
        <taxon>Parnassini</taxon>
        <taxon>Parnassius</taxon>
        <taxon>Parnassius</taxon>
    </lineage>
</organism>
<evidence type="ECO:0000256" key="1">
    <source>
        <dbReference type="SAM" id="Coils"/>
    </source>
</evidence>
<keyword evidence="3" id="KW-1185">Reference proteome</keyword>
<evidence type="ECO:0000313" key="3">
    <source>
        <dbReference type="Proteomes" id="UP000691718"/>
    </source>
</evidence>
<comment type="caution">
    <text evidence="2">The sequence shown here is derived from an EMBL/GenBank/DDBJ whole genome shotgun (WGS) entry which is preliminary data.</text>
</comment>
<reference evidence="2" key="1">
    <citation type="submission" date="2021-04" db="EMBL/GenBank/DDBJ databases">
        <authorList>
            <person name="Tunstrom K."/>
        </authorList>
    </citation>
    <scope>NUCLEOTIDE SEQUENCE</scope>
</reference>
<keyword evidence="1" id="KW-0175">Coiled coil</keyword>